<dbReference type="InterPro" id="IPR036709">
    <property type="entry name" value="Autotransporte_beta_dom_sf"/>
</dbReference>
<feature type="region of interest" description="Disordered" evidence="1">
    <location>
        <begin position="25"/>
        <end position="97"/>
    </location>
</feature>
<feature type="domain" description="Autotransporter" evidence="2">
    <location>
        <begin position="1896"/>
        <end position="2176"/>
    </location>
</feature>
<dbReference type="PROSITE" id="PS51208">
    <property type="entry name" value="AUTOTRANSPORTER"/>
    <property type="match status" value="1"/>
</dbReference>
<dbReference type="Proteomes" id="UP000194151">
    <property type="component" value="Chromosome"/>
</dbReference>
<dbReference type="STRING" id="1416806.CAL12_04815"/>
<organism evidence="3 4">
    <name type="scientific">Bordetella genomosp. 8</name>
    <dbReference type="NCBI Taxonomy" id="1416806"/>
    <lineage>
        <taxon>Bacteria</taxon>
        <taxon>Pseudomonadati</taxon>
        <taxon>Pseudomonadota</taxon>
        <taxon>Betaproteobacteria</taxon>
        <taxon>Burkholderiales</taxon>
        <taxon>Alcaligenaceae</taxon>
        <taxon>Bordetella</taxon>
    </lineage>
</organism>
<feature type="region of interest" description="Disordered" evidence="1">
    <location>
        <begin position="1231"/>
        <end position="1254"/>
    </location>
</feature>
<dbReference type="InterPro" id="IPR005546">
    <property type="entry name" value="Autotransporte_beta"/>
</dbReference>
<name>A0A1W6YGS5_9BORD</name>
<dbReference type="SMART" id="SM00869">
    <property type="entry name" value="Autotransporter"/>
    <property type="match status" value="1"/>
</dbReference>
<feature type="region of interest" description="Disordered" evidence="1">
    <location>
        <begin position="583"/>
        <end position="616"/>
    </location>
</feature>
<dbReference type="SUPFAM" id="SSF103515">
    <property type="entry name" value="Autotransporter"/>
    <property type="match status" value="1"/>
</dbReference>
<gene>
    <name evidence="3" type="ORF">CAL12_04815</name>
</gene>
<evidence type="ECO:0000313" key="3">
    <source>
        <dbReference type="EMBL" id="ARP80219.1"/>
    </source>
</evidence>
<dbReference type="EMBL" id="CP021108">
    <property type="protein sequence ID" value="ARP80219.1"/>
    <property type="molecule type" value="Genomic_DNA"/>
</dbReference>
<accession>A0A1W6YGS5</accession>
<evidence type="ECO:0000259" key="2">
    <source>
        <dbReference type="PROSITE" id="PS51208"/>
    </source>
</evidence>
<dbReference type="KEGG" id="bgv:CAL12_04815"/>
<feature type="compositionally biased region" description="Polar residues" evidence="1">
    <location>
        <begin position="25"/>
        <end position="34"/>
    </location>
</feature>
<feature type="compositionally biased region" description="Basic residues" evidence="1">
    <location>
        <begin position="73"/>
        <end position="88"/>
    </location>
</feature>
<keyword evidence="4" id="KW-1185">Reference proteome</keyword>
<evidence type="ECO:0000313" key="4">
    <source>
        <dbReference type="Proteomes" id="UP000194151"/>
    </source>
</evidence>
<sequence>MFALGTGGSLRMGCGFFDNPQEISSKKTGYSSKNRLPPLPDRNNSLTNNGVSSCLRKRSGIHETEPPPTGLPMRRRTALPATTKHRGSRPATPACTAHAPRSAALTVLSAALWGALGTLAAPSAQAALSCPAPSSSTGPATTCTIDASQGGSGAQININFTANAGTGTNIGDYGGNYTVVNNGAVLQPSVPQAGLYVKLQGGKGSSDTSNNATNGGNGGTISITNSGAINVYTTPTSSSEGGAPGIWDDAGAQFGIYAASVGGNGADANVTVIGGGNGGSGGQGSAISITNSGAIQVNSLPYGGVGIYAAGIGGNGGAEDKAGSGDQNGGNGGVTNTISVNNSASISVNSGSASRYAWGIGVESIGGNGGNYNGYGGDAGFANTSAPSSIVNSGSITVQLNGGSSFANGVRGLYMLNQGGNGINSEDGSDNGGAGANAAGMTITNSAPINISMNNALPAPTGLSGLSGGIVMIGLGGNGGASAQTVTNTTNQRGGTGGSNPYTSTINLNSGTNIATYGNYLPGVIAISQGGAAGPGREDGNGGAGGYGGLVNIFMDGNASITTNGTQSHGIAARSAGGAGGGVETSSGLIDFTPENAGTGGAGKDVTITTGSQSGSGGTIGTYGANSIGMLAQSMGGFGGGTTSNFEFLGDAGANAGDGGTPGNVTISSLTAITTSGASSHGIVAQSLGGGGGAAGQSSGIVALGGSGGNAVNGGTVSVTQSTTLATKGSAAIGILAQSIGGGGGDGGGSSGIATIGGQAGNGGGGGGSATINLNGGAVSTTGDTSYGMVAQSIGGGGGTGGAASSFNASLGFSMAVAVGGSGGNGGAASTASANLSNGSITTGTSGTSATDAHGIVVQSIGGGGGIGGAAVAQAYAVAVPDDSVSVGASVTFAAGGSGGTGGSGGDANANLTGSTVTTYGASSNGLLVQSIGGGGGVGGNATATSTVIGTDSSVGAEVSAAFGGNGGSAACGGTSTSTCASNANVSLLGNNRIQTWGDSANGIVVQSIGGGGGAGGIGSATGNNRNTDANVQATLSLGGTGGGGGTGGAVNYASTYTDTVITAGDGARGVLLQSIGGGGGAAQGGQIGLSLAAESEDGSTDVRGTVNVGRGGSSGGAGGSITLVSNGNITTYGADADGLVAQSIGGSGGLGGVAGGNAADPSTGVLRKAVGTLNDDGTSYELNIGVGGTGGNGGNGGAIGTSTTAVSLGSQINTFGDYADAALLQSIGGGGGQGGASTTSSSSSSSHLTLSVGGKGGAGGAGGDIVAYFNDDFVDSHNGNLFNTNGFGAHGVVLQSIGGGGGLGASGSPMANGTITVGRNGGGGGNGGNITVNQASWANISTHGDSAYGLVLQTIGAGGGIGMAGDSDTAATSSGRQLNLQLGGQNGASGNGGSITVSTGLGMNTYGARAIGVVAQSIGGGGGIAGTGAAGSISGITLGGQTGNGGAVFLNITGGSVTTRGDGAHAIVAQSIGGGGGIVGDTAMGIQLDPTAWGVATRAPSASGSGGTVSLTVNGTLATSGRNAFGIVAQSIGGGGGLGGSATNGFAGTNNAQSSVISNQVNVYQYGTITATGEGSTGIFAQSLGSNDDNPVTVNVNGTVQGGSGSNASAVWIANGKHNTLNVAAGASLSALSGVAIRYDGEANTGYGSVLTVNNSGVITGSAMCENTDGTGACTIDNLQGGTLANAAVYQADVNNDGLLVLGAPGQFNQLRITGSFIQRPTGVIRADADFSGMNSDSLVVQGNAALAGSLDVVPSALLPNRDLTVLTVQGQTQGSLQALDSPVVDYGVRQNGQTYQVRADSANFNAPSMALSGNQSRIAGQLQRIWDAGGNAALAPLFAQMDLASRVGGDAYRRNVDSLSPGATVAPAAQSMAAMGQFTGNMMSCPTFTGVDAMTGEQNCFWGLVSGRSTTQDGSRGNSDFDYDSVTYQFGGQREVSPGWFLGGSVAYQNNDLKGDGSRVNGNGDSGYAGLLLKRQSGDWTFSGAVGGGYGSYRMNRDITVPGYQDTLKSDPDMYSFGLKLRAARTFSFDRVYVKPYLDFDANYTRMSSYSESGGNALGLSVDSSHQFIMGFSPMIEIGGRSELPNGAVMRPFAYMGVTFLTQNSWDANARLQGAPSGTGSFTTSLPIDDVIGRVGAGLQVATAKGVDFRLQYDGEFAQHTKSHSGSLKVMIPF</sequence>
<feature type="compositionally biased region" description="Low complexity" evidence="1">
    <location>
        <begin position="1237"/>
        <end position="1253"/>
    </location>
</feature>
<evidence type="ECO:0000256" key="1">
    <source>
        <dbReference type="SAM" id="MobiDB-lite"/>
    </source>
</evidence>
<protein>
    <recommendedName>
        <fullName evidence="2">Autotransporter domain-containing protein</fullName>
    </recommendedName>
</protein>
<reference evidence="3 4" key="1">
    <citation type="submission" date="2017-05" db="EMBL/GenBank/DDBJ databases">
        <title>Complete and WGS of Bordetella genogroups.</title>
        <authorList>
            <person name="Spilker T."/>
            <person name="LiPuma J."/>
        </authorList>
    </citation>
    <scope>NUCLEOTIDE SEQUENCE [LARGE SCALE GENOMIC DNA]</scope>
    <source>
        <strain evidence="3 4">AU19157</strain>
    </source>
</reference>
<feature type="compositionally biased region" description="Polar residues" evidence="1">
    <location>
        <begin position="42"/>
        <end position="52"/>
    </location>
</feature>
<proteinExistence type="predicted"/>